<dbReference type="HAMAP" id="MF_00376">
    <property type="entry name" value="Dephospho_CoA_kinase"/>
    <property type="match status" value="1"/>
</dbReference>
<feature type="binding site" evidence="3">
    <location>
        <begin position="10"/>
        <end position="15"/>
    </location>
    <ligand>
        <name>ATP</name>
        <dbReference type="ChEBI" id="CHEBI:30616"/>
    </ligand>
</feature>
<keyword evidence="1 3" id="KW-0547">Nucleotide-binding</keyword>
<dbReference type="NCBIfam" id="TIGR00152">
    <property type="entry name" value="dephospho-CoA kinase"/>
    <property type="match status" value="1"/>
</dbReference>
<dbReference type="PANTHER" id="PTHR10695:SF46">
    <property type="entry name" value="BIFUNCTIONAL COENZYME A SYNTHASE-RELATED"/>
    <property type="match status" value="1"/>
</dbReference>
<dbReference type="CDD" id="cd02022">
    <property type="entry name" value="DPCK"/>
    <property type="match status" value="1"/>
</dbReference>
<accession>A0AAW6B5A1</accession>
<reference evidence="5" key="1">
    <citation type="submission" date="2023-08" db="EMBL/GenBank/DDBJ databases">
        <title>Dental plaque isolates bound by oral lectin ZG16B.</title>
        <authorList>
            <person name="Ghosh S."/>
        </authorList>
    </citation>
    <scope>NUCLEOTIDE SEQUENCE</scope>
    <source>
        <strain evidence="5">DP3_5B</strain>
    </source>
</reference>
<evidence type="ECO:0000256" key="3">
    <source>
        <dbReference type="HAMAP-Rule" id="MF_00376"/>
    </source>
</evidence>
<dbReference type="GO" id="GO:0015937">
    <property type="term" value="P:coenzyme A biosynthetic process"/>
    <property type="evidence" value="ECO:0007669"/>
    <property type="project" value="UniProtKB-UniRule"/>
</dbReference>
<protein>
    <recommendedName>
        <fullName evidence="3 4">Dephospho-CoA kinase</fullName>
        <ecNumber evidence="3 4">2.7.1.24</ecNumber>
    </recommendedName>
    <alternativeName>
        <fullName evidence="3">Dephosphocoenzyme A kinase</fullName>
    </alternativeName>
</protein>
<comment type="subcellular location">
    <subcellularLocation>
        <location evidence="3">Cytoplasm</location>
    </subcellularLocation>
</comment>
<evidence type="ECO:0000313" key="6">
    <source>
        <dbReference type="Proteomes" id="UP001212217"/>
    </source>
</evidence>
<name>A0AAW6B5A1_9BACL</name>
<gene>
    <name evidence="3 5" type="primary">coaE</name>
    <name evidence="5" type="ORF">PNO30_06565</name>
</gene>
<dbReference type="RefSeq" id="WP_271987606.1">
    <property type="nucleotide sequence ID" value="NZ_JAQMFS010000077.1"/>
</dbReference>
<dbReference type="GO" id="GO:0005737">
    <property type="term" value="C:cytoplasm"/>
    <property type="evidence" value="ECO:0007669"/>
    <property type="project" value="UniProtKB-SubCell"/>
</dbReference>
<keyword evidence="3 5" id="KW-0808">Transferase</keyword>
<comment type="catalytic activity">
    <reaction evidence="3">
        <text>3'-dephospho-CoA + ATP = ADP + CoA + H(+)</text>
        <dbReference type="Rhea" id="RHEA:18245"/>
        <dbReference type="ChEBI" id="CHEBI:15378"/>
        <dbReference type="ChEBI" id="CHEBI:30616"/>
        <dbReference type="ChEBI" id="CHEBI:57287"/>
        <dbReference type="ChEBI" id="CHEBI:57328"/>
        <dbReference type="ChEBI" id="CHEBI:456216"/>
        <dbReference type="EC" id="2.7.1.24"/>
    </reaction>
</comment>
<dbReference type="InterPro" id="IPR001977">
    <property type="entry name" value="Depp_CoAkinase"/>
</dbReference>
<keyword evidence="3" id="KW-0173">Coenzyme A biosynthesis</keyword>
<keyword evidence="3 5" id="KW-0418">Kinase</keyword>
<keyword evidence="2 3" id="KW-0067">ATP-binding</keyword>
<dbReference type="Gene3D" id="3.40.50.300">
    <property type="entry name" value="P-loop containing nucleotide triphosphate hydrolases"/>
    <property type="match status" value="1"/>
</dbReference>
<dbReference type="GO" id="GO:0005524">
    <property type="term" value="F:ATP binding"/>
    <property type="evidence" value="ECO:0007669"/>
    <property type="project" value="UniProtKB-UniRule"/>
</dbReference>
<dbReference type="Pfam" id="PF01121">
    <property type="entry name" value="CoaE"/>
    <property type="match status" value="1"/>
</dbReference>
<comment type="pathway">
    <text evidence="3">Cofactor biosynthesis; coenzyme A biosynthesis; CoA from (R)-pantothenate: step 5/5.</text>
</comment>
<evidence type="ECO:0000256" key="1">
    <source>
        <dbReference type="ARBA" id="ARBA00022741"/>
    </source>
</evidence>
<comment type="caution">
    <text evidence="5">The sequence shown here is derived from an EMBL/GenBank/DDBJ whole genome shotgun (WGS) entry which is preliminary data.</text>
</comment>
<comment type="similarity">
    <text evidence="3">Belongs to the CoaE family.</text>
</comment>
<dbReference type="Proteomes" id="UP001212217">
    <property type="component" value="Unassembled WGS sequence"/>
</dbReference>
<dbReference type="AlphaFoldDB" id="A0AAW6B5A1"/>
<dbReference type="PANTHER" id="PTHR10695">
    <property type="entry name" value="DEPHOSPHO-COA KINASE-RELATED"/>
    <property type="match status" value="1"/>
</dbReference>
<dbReference type="EMBL" id="JAQMFS010000077">
    <property type="protein sequence ID" value="MDB6186426.1"/>
    <property type="molecule type" value="Genomic_DNA"/>
</dbReference>
<comment type="function">
    <text evidence="3">Catalyzes the phosphorylation of the 3'-hydroxyl group of dephosphocoenzyme A to form coenzyme A.</text>
</comment>
<dbReference type="InterPro" id="IPR027417">
    <property type="entry name" value="P-loop_NTPase"/>
</dbReference>
<keyword evidence="3" id="KW-0963">Cytoplasm</keyword>
<dbReference type="EC" id="2.7.1.24" evidence="3 4"/>
<evidence type="ECO:0000256" key="2">
    <source>
        <dbReference type="ARBA" id="ARBA00022840"/>
    </source>
</evidence>
<organism evidence="5 6">
    <name type="scientific">Gemella haemolysans</name>
    <dbReference type="NCBI Taxonomy" id="1379"/>
    <lineage>
        <taxon>Bacteria</taxon>
        <taxon>Bacillati</taxon>
        <taxon>Bacillota</taxon>
        <taxon>Bacilli</taxon>
        <taxon>Bacillales</taxon>
        <taxon>Gemellaceae</taxon>
        <taxon>Gemella</taxon>
    </lineage>
</organism>
<dbReference type="GO" id="GO:0004140">
    <property type="term" value="F:dephospho-CoA kinase activity"/>
    <property type="evidence" value="ECO:0007669"/>
    <property type="project" value="UniProtKB-UniRule"/>
</dbReference>
<evidence type="ECO:0000313" key="5">
    <source>
        <dbReference type="EMBL" id="MDB6186426.1"/>
    </source>
</evidence>
<dbReference type="SUPFAM" id="SSF52540">
    <property type="entry name" value="P-loop containing nucleoside triphosphate hydrolases"/>
    <property type="match status" value="1"/>
</dbReference>
<evidence type="ECO:0000256" key="4">
    <source>
        <dbReference type="NCBIfam" id="TIGR00152"/>
    </source>
</evidence>
<sequence>MNIGITGSIACGKSTVSNYLRDKGYTIIDADKLGHTALTDDEVREKLEKSFGLRIIENNEISREKLGKLVFGNEENLKILNSVVHPYIRKQILQLQEIHSDERLVFLDIALLFEAGFEDLVEKIIVVHVDEKIQLNRLMNRNSLSSEGAMNRIKSQMSSKDKSELGNYVINNSNTKEETYRQIDLILDELERGVIKNDECIRN</sequence>
<proteinExistence type="inferred from homology"/>
<dbReference type="PROSITE" id="PS51219">
    <property type="entry name" value="DPCK"/>
    <property type="match status" value="1"/>
</dbReference>